<organism evidence="1 2">
    <name type="scientific">Penicillium nalgiovense</name>
    <dbReference type="NCBI Taxonomy" id="60175"/>
    <lineage>
        <taxon>Eukaryota</taxon>
        <taxon>Fungi</taxon>
        <taxon>Dikarya</taxon>
        <taxon>Ascomycota</taxon>
        <taxon>Pezizomycotina</taxon>
        <taxon>Eurotiomycetes</taxon>
        <taxon>Eurotiomycetidae</taxon>
        <taxon>Eurotiales</taxon>
        <taxon>Aspergillaceae</taxon>
        <taxon>Penicillium</taxon>
    </lineage>
</organism>
<protein>
    <submittedName>
        <fullName evidence="1">Uncharacterized protein</fullName>
    </submittedName>
</protein>
<keyword evidence="2" id="KW-1185">Reference proteome</keyword>
<gene>
    <name evidence="1" type="ORF">PENNAL_c0225G08478</name>
</gene>
<accession>A0A1V6WNR6</accession>
<proteinExistence type="predicted"/>
<evidence type="ECO:0000313" key="2">
    <source>
        <dbReference type="Proteomes" id="UP000191691"/>
    </source>
</evidence>
<reference evidence="2" key="1">
    <citation type="journal article" date="2017" name="Nat. Microbiol.">
        <title>Global analysis of biosynthetic gene clusters reveals vast potential of secondary metabolite production in Penicillium species.</title>
        <authorList>
            <person name="Nielsen J.C."/>
            <person name="Grijseels S."/>
            <person name="Prigent S."/>
            <person name="Ji B."/>
            <person name="Dainat J."/>
            <person name="Nielsen K.F."/>
            <person name="Frisvad J.C."/>
            <person name="Workman M."/>
            <person name="Nielsen J."/>
        </authorList>
    </citation>
    <scope>NUCLEOTIDE SEQUENCE [LARGE SCALE GENOMIC DNA]</scope>
    <source>
        <strain evidence="2">IBT 13039</strain>
    </source>
</reference>
<dbReference type="Proteomes" id="UP000191691">
    <property type="component" value="Unassembled WGS sequence"/>
</dbReference>
<dbReference type="AlphaFoldDB" id="A0A1V6WNR6"/>
<name>A0A1V6WNR6_PENNA</name>
<sequence>MSAIEPLDLLKPISVHARETILQFSTQDAQLFQGCWKRLQSTPDIELTLGPTEIMNLCKFADIDLANQLLHRGVDLRIPNPDNRLPNWYQLLYQQNPEPMLDWFWSYDEELPGDLLTFAAIRNHVAGARWISHHTESYDDWRQALSAAADKTERDSAEIFGFLMQHPPPGYKRDRRSRTRRILSEDLLIMIVGRVCSKSRLYNLMLSGECSDDELRRLQSDKACFEGIAVQKIKTIHELDMTARVAGIVDQARKTGLKLVTEALEAFE</sequence>
<comment type="caution">
    <text evidence="1">The sequence shown here is derived from an EMBL/GenBank/DDBJ whole genome shotgun (WGS) entry which is preliminary data.</text>
</comment>
<evidence type="ECO:0000313" key="1">
    <source>
        <dbReference type="EMBL" id="OQE64548.1"/>
    </source>
</evidence>
<dbReference type="EMBL" id="MOOB01000225">
    <property type="protein sequence ID" value="OQE64548.1"/>
    <property type="molecule type" value="Genomic_DNA"/>
</dbReference>